<name>A0ABY6LJ00_9ARAC</name>
<dbReference type="Proteomes" id="UP001235939">
    <property type="component" value="Chromosome 19"/>
</dbReference>
<dbReference type="EMBL" id="CP092881">
    <property type="protein sequence ID" value="UYV80392.1"/>
    <property type="molecule type" value="Genomic_DNA"/>
</dbReference>
<evidence type="ECO:0000313" key="2">
    <source>
        <dbReference type="Proteomes" id="UP001235939"/>
    </source>
</evidence>
<reference evidence="1 2" key="1">
    <citation type="submission" date="2022-01" db="EMBL/GenBank/DDBJ databases">
        <title>A chromosomal length assembly of Cordylochernes scorpioides.</title>
        <authorList>
            <person name="Zeh D."/>
            <person name="Zeh J."/>
        </authorList>
    </citation>
    <scope>NUCLEOTIDE SEQUENCE [LARGE SCALE GENOMIC DNA]</scope>
    <source>
        <strain evidence="1">IN4F17</strain>
        <tissue evidence="1">Whole Body</tissue>
    </source>
</reference>
<sequence length="177" mass="19467">MSLRCLPIVDPTSLFLCAGGASDTDAQPDAREDDCTADCKGQRDALLAGSFLPHIHCSHAGRPPALTAGVCVRYRRCHRMSVLSPLLPLTFLMGYQADLAYGSKMNRIQSESSLSLLCRDVVVVVSNEDPQMSPCISITAVVLYLECVKLFFWVHFNFLLLSCPMKSLRCLHTSLSQ</sequence>
<evidence type="ECO:0000313" key="1">
    <source>
        <dbReference type="EMBL" id="UYV80392.1"/>
    </source>
</evidence>
<proteinExistence type="predicted"/>
<keyword evidence="2" id="KW-1185">Reference proteome</keyword>
<organism evidence="1 2">
    <name type="scientific">Cordylochernes scorpioides</name>
    <dbReference type="NCBI Taxonomy" id="51811"/>
    <lineage>
        <taxon>Eukaryota</taxon>
        <taxon>Metazoa</taxon>
        <taxon>Ecdysozoa</taxon>
        <taxon>Arthropoda</taxon>
        <taxon>Chelicerata</taxon>
        <taxon>Arachnida</taxon>
        <taxon>Pseudoscorpiones</taxon>
        <taxon>Cheliferoidea</taxon>
        <taxon>Chernetidae</taxon>
        <taxon>Cordylochernes</taxon>
    </lineage>
</organism>
<protein>
    <submittedName>
        <fullName evidence="1">PLGRKT</fullName>
    </submittedName>
</protein>
<dbReference type="Pfam" id="PF10166">
    <property type="entry name" value="DUF2368"/>
    <property type="match status" value="1"/>
</dbReference>
<gene>
    <name evidence="1" type="ORF">LAZ67_19000062</name>
</gene>
<accession>A0ABY6LJ00</accession>
<dbReference type="InterPro" id="IPR019319">
    <property type="entry name" value="Plg-R(KT)"/>
</dbReference>